<evidence type="ECO:0000256" key="16">
    <source>
        <dbReference type="ARBA" id="ARBA00023195"/>
    </source>
</evidence>
<dbReference type="InterPro" id="IPR043502">
    <property type="entry name" value="DNA/RNA_pol_sf"/>
</dbReference>
<dbReference type="Gene3D" id="3.10.10.10">
    <property type="entry name" value="HIV Type 1 Reverse Transcriptase, subunit A, domain 1"/>
    <property type="match status" value="1"/>
</dbReference>
<dbReference type="GO" id="GO:0004533">
    <property type="term" value="F:exoribonuclease H activity"/>
    <property type="evidence" value="ECO:0007669"/>
    <property type="project" value="UniProtKB-EC"/>
</dbReference>
<dbReference type="InterPro" id="IPR043128">
    <property type="entry name" value="Rev_trsase/Diguanyl_cyclase"/>
</dbReference>
<dbReference type="SUPFAM" id="SSF50630">
    <property type="entry name" value="Acid proteases"/>
    <property type="match status" value="1"/>
</dbReference>
<evidence type="ECO:0000256" key="4">
    <source>
        <dbReference type="ARBA" id="ARBA00022695"/>
    </source>
</evidence>
<evidence type="ECO:0000256" key="21">
    <source>
        <dbReference type="PROSITE-ProRule" id="PRU00506"/>
    </source>
</evidence>
<dbReference type="InterPro" id="IPR036397">
    <property type="entry name" value="RNaseH_sf"/>
</dbReference>
<keyword evidence="15" id="KW-0233">DNA recombination</keyword>
<keyword evidence="4" id="KW-0548">Nucleotidyltransferase</keyword>
<feature type="DNA-binding region" description="Integrase-type" evidence="21">
    <location>
        <begin position="946"/>
        <end position="994"/>
    </location>
</feature>
<evidence type="ECO:0000259" key="27">
    <source>
        <dbReference type="PROSITE" id="PS50878"/>
    </source>
</evidence>
<dbReference type="InterPro" id="IPR036862">
    <property type="entry name" value="Integrase_C_dom_sf_retrovir"/>
</dbReference>
<dbReference type="PROSITE" id="PS50175">
    <property type="entry name" value="ASP_PROT_RETROV"/>
    <property type="match status" value="1"/>
</dbReference>
<dbReference type="InterPro" id="IPR021109">
    <property type="entry name" value="Peptidase_aspartic_dom_sf"/>
</dbReference>
<dbReference type="GO" id="GO:0008270">
    <property type="term" value="F:zinc ion binding"/>
    <property type="evidence" value="ECO:0007669"/>
    <property type="project" value="UniProtKB-KW"/>
</dbReference>
<evidence type="ECO:0000256" key="1">
    <source>
        <dbReference type="ARBA" id="ARBA00000379"/>
    </source>
</evidence>
<evidence type="ECO:0000256" key="14">
    <source>
        <dbReference type="ARBA" id="ARBA00023125"/>
    </source>
</evidence>
<dbReference type="PROSITE" id="PS50876">
    <property type="entry name" value="ZF_INTEGRASE"/>
    <property type="match status" value="1"/>
</dbReference>
<evidence type="ECO:0000256" key="9">
    <source>
        <dbReference type="ARBA" id="ARBA00022771"/>
    </source>
</evidence>
<dbReference type="Pfam" id="PF00075">
    <property type="entry name" value="RNase_H"/>
    <property type="match status" value="1"/>
</dbReference>
<evidence type="ECO:0000256" key="12">
    <source>
        <dbReference type="ARBA" id="ARBA00022908"/>
    </source>
</evidence>
<feature type="domain" description="Integrase-type" evidence="26">
    <location>
        <begin position="726"/>
        <end position="767"/>
    </location>
</feature>
<keyword evidence="10 22" id="KW-0378">Hydrolase</keyword>
<dbReference type="SUPFAM" id="SSF46919">
    <property type="entry name" value="N-terminal Zn binding domain of HIV integrase"/>
    <property type="match status" value="1"/>
</dbReference>
<evidence type="ECO:0000256" key="13">
    <source>
        <dbReference type="ARBA" id="ARBA00022918"/>
    </source>
</evidence>
<accession>Q1XE75</accession>
<dbReference type="InterPro" id="IPR010659">
    <property type="entry name" value="RVT_connect"/>
</dbReference>
<evidence type="ECO:0000256" key="3">
    <source>
        <dbReference type="ARBA" id="ARBA00022679"/>
    </source>
</evidence>
<keyword evidence="11" id="KW-0862">Zinc</keyword>
<keyword evidence="3" id="KW-0808">Transferase</keyword>
<keyword evidence="14" id="KW-0238">DNA-binding</keyword>
<dbReference type="Proteomes" id="UP000258705">
    <property type="component" value="Segment"/>
</dbReference>
<dbReference type="Gene3D" id="1.10.10.200">
    <property type="match status" value="1"/>
</dbReference>
<dbReference type="Pfam" id="PF06817">
    <property type="entry name" value="RVT_thumb"/>
    <property type="match status" value="1"/>
</dbReference>
<proteinExistence type="inferred from homology"/>
<dbReference type="InterPro" id="IPR010661">
    <property type="entry name" value="RVT_thumb"/>
</dbReference>
<dbReference type="GO" id="GO:0006310">
    <property type="term" value="P:DNA recombination"/>
    <property type="evidence" value="ECO:0007669"/>
    <property type="project" value="UniProtKB-KW"/>
</dbReference>
<dbReference type="PROSITE" id="PS51027">
    <property type="entry name" value="INTEGRASE_DBD"/>
    <property type="match status" value="1"/>
</dbReference>
<gene>
    <name evidence="31" type="primary">POL</name>
</gene>
<evidence type="ECO:0000256" key="10">
    <source>
        <dbReference type="ARBA" id="ARBA00022801"/>
    </source>
</evidence>
<keyword evidence="6" id="KW-0479">Metal-binding</keyword>
<feature type="domain" description="Integrase catalytic" evidence="29">
    <location>
        <begin position="768"/>
        <end position="927"/>
    </location>
</feature>
<feature type="domain" description="Reverse transcriptase" evidence="27">
    <location>
        <begin position="208"/>
        <end position="398"/>
    </location>
</feature>
<keyword evidence="2 22" id="KW-0645">Protease</keyword>
<comment type="catalytic activity">
    <reaction evidence="19">
        <text>Endohydrolysis of RNA in RNA/DNA hybrids. Three different cleavage modes: 1. sequence-specific internal cleavage of RNA. Human immunodeficiency virus type 1 and Moloney murine leukemia virus enzymes prefer to cleave the RNA strand one nucleotide away from the RNA-DNA junction. 2. RNA 5'-end directed cleavage 13-19 nucleotides from the RNA end. 3. DNA 3'-end directed cleavage 15-20 nucleotides away from the primer terminus.</text>
        <dbReference type="EC" id="3.1.26.13"/>
    </reaction>
</comment>
<sequence length="1019" mass="115039">MREGFFREDPPGQGTEELPSGATHRTADRASHSIMAGGDYHMDPSDQGCRSTQATDEGESLSLVSQSLWRRPIVKVLIEGREVEVLLDTGADDTIIQEGDIELEGVPHQKTVGGLAGYIQVQSYTGVEIEWEHKRARDTVLIGPTPINILGRNFLAKFGVTLNMVSTEIPVIKVKLKEGKEPPKIKQWPLTKEKIEGLQAIIDDMVKAGQLEEIGPENPYNSPVFAIRKKDKTQWRMLIDFRALNQATQDFAEVQQGIPHPSGLPQKKQITVLDMKDAYYSIPLDPDFARYTAFTIPSLNNDRPGRRYQFKVLPQGWKGSPTIFQYTSDQLLRKFREKYPQVALFQYMDDLLIGSDESLEQHRRIVGELRALLNKVGIQTPEAKFQDKPPIKWLGYELYPEKWKVQNIELPEKQTWTVNDLQKLVGKLNWASQIYSGIKTKALCKCLRGVKGLLEEVTLTEEAEAELAENRAILAEETHGSYYKEGEPLEAELTKLAEGQWGYMVKQGKRLLKTGKFAKQRTAHSNPYQQLVGAMQKIGKEAIVFWGQVPIFRVPVVKEEWEQWWSEYWQCSWLPTIVPIHTPPLVRLWYNLVSEPIEGAETYYVDGAAHRESKEGKAGYVTTSGKEHVVGLSNTTNQKAELEAVLLALKHSGPKVNIVTDSQYVYGILVGNPTETDNKIVEDIIQQLLGKEAVYLTWLPAHKGIGGNEQVDKLVSQGIRRILFVEQIPEAQEEHERYHNNWKDLKARFKLPTIVAKAIIEACPKCQVQGEPKTGQTNAAVGTWQMDCTHLEGQVICVAVHVASGYIETKILPRETGRETALFLLQVASRWPIEHLHTDNGPNFVSAEMQATAWWLKIEHTTGVPYNPQSQGSVENKNKQLKKTIQQIRDEVQYLSTAVAQATFILNFKRRGGLGDMCPAEALINMIYTELQTTTLQNQIHNFSDFKVYYRKGANPLWQGPAHLVWKGEGAVVLRTDEGEVITVPRRKAKIIKPYGQAMGNKTDLEGSKEQDAEMGRDN</sequence>
<keyword evidence="16" id="KW-1179">Viral genome integration</keyword>
<feature type="compositionally biased region" description="Basic and acidic residues" evidence="24">
    <location>
        <begin position="1"/>
        <end position="10"/>
    </location>
</feature>
<dbReference type="GO" id="GO:0003677">
    <property type="term" value="F:DNA binding"/>
    <property type="evidence" value="ECO:0007669"/>
    <property type="project" value="UniProtKB-KW"/>
</dbReference>
<dbReference type="GO" id="GO:0035613">
    <property type="term" value="F:RNA stem-loop binding"/>
    <property type="evidence" value="ECO:0007669"/>
    <property type="project" value="TreeGrafter"/>
</dbReference>
<dbReference type="GO" id="GO:0006508">
    <property type="term" value="P:proteolysis"/>
    <property type="evidence" value="ECO:0007669"/>
    <property type="project" value="UniProtKB-KW"/>
</dbReference>
<evidence type="ECO:0000259" key="30">
    <source>
        <dbReference type="PROSITE" id="PS51027"/>
    </source>
</evidence>
<dbReference type="SUPFAM" id="SSF56672">
    <property type="entry name" value="DNA/RNA polymerases"/>
    <property type="match status" value="1"/>
</dbReference>
<evidence type="ECO:0000256" key="7">
    <source>
        <dbReference type="ARBA" id="ARBA00022750"/>
    </source>
</evidence>
<dbReference type="Pfam" id="PF00665">
    <property type="entry name" value="rve"/>
    <property type="match status" value="1"/>
</dbReference>
<evidence type="ECO:0000256" key="2">
    <source>
        <dbReference type="ARBA" id="ARBA00022670"/>
    </source>
</evidence>
<keyword evidence="17" id="KW-0511">Multifunctional enzyme</keyword>
<evidence type="ECO:0000256" key="19">
    <source>
        <dbReference type="ARBA" id="ARBA00023415"/>
    </source>
</evidence>
<dbReference type="InterPro" id="IPR003308">
    <property type="entry name" value="Integrase_Zn-bd_dom_N"/>
</dbReference>
<dbReference type="InterPro" id="IPR001995">
    <property type="entry name" value="Peptidase_A2_cat"/>
</dbReference>
<evidence type="ECO:0000259" key="25">
    <source>
        <dbReference type="PROSITE" id="PS50175"/>
    </source>
</evidence>
<comment type="catalytic activity">
    <reaction evidence="1">
        <text>3'-end directed exonucleolytic cleavage of viral RNA-DNA hybrid.</text>
        <dbReference type="EC" id="3.1.13.2"/>
    </reaction>
</comment>
<organismHost>
    <name type="scientific">Pan troglodytes</name>
    <name type="common">Chimpanzee</name>
    <dbReference type="NCBI Taxonomy" id="9598"/>
</organismHost>
<dbReference type="InterPro" id="IPR012337">
    <property type="entry name" value="RNaseH-like_sf"/>
</dbReference>
<evidence type="ECO:0000313" key="31">
    <source>
        <dbReference type="EMBL" id="CAJ57812.1"/>
    </source>
</evidence>
<protein>
    <submittedName>
        <fullName evidence="31">Pol protein</fullName>
    </submittedName>
</protein>
<evidence type="ECO:0000313" key="32">
    <source>
        <dbReference type="Proteomes" id="UP000258705"/>
    </source>
</evidence>
<evidence type="ECO:0000256" key="15">
    <source>
        <dbReference type="ARBA" id="ARBA00023172"/>
    </source>
</evidence>
<dbReference type="GO" id="GO:0003964">
    <property type="term" value="F:RNA-directed DNA polymerase activity"/>
    <property type="evidence" value="ECO:0007669"/>
    <property type="project" value="UniProtKB-KW"/>
</dbReference>
<keyword evidence="13" id="KW-0695">RNA-directed DNA polymerase</keyword>
<dbReference type="Gene3D" id="3.30.420.10">
    <property type="entry name" value="Ribonuclease H-like superfamily/Ribonuclease H"/>
    <property type="match status" value="2"/>
</dbReference>
<dbReference type="PROSITE" id="PS50994">
    <property type="entry name" value="INTEGRASE"/>
    <property type="match status" value="1"/>
</dbReference>
<reference evidence="31 32" key="1">
    <citation type="journal article" date="2006" name="Virology">
        <title>Molecular characterization of a novel simian immunodeficiency virus lineage (SIVtal) from northern talapoins (Miopithecus ogouensis).</title>
        <authorList>
            <person name="Liegeois F."/>
            <person name="Courgnaud V."/>
            <person name="Switzer W.M."/>
            <person name="Murphy H.W."/>
            <person name="Loul S."/>
            <person name="Aghokeng A."/>
            <person name="Pourrut X."/>
            <person name="Mpoudi-Ngole E."/>
            <person name="Delaporte E."/>
            <person name="Peeters M."/>
        </authorList>
    </citation>
    <scope>NUCLEOTIDE SEQUENCE [LARGE SCALE GENOMIC DNA]</scope>
    <source>
        <strain evidence="31">SIVtal-01CM8023</strain>
    </source>
</reference>
<feature type="region of interest" description="Disordered" evidence="24">
    <location>
        <begin position="1"/>
        <end position="57"/>
    </location>
</feature>
<dbReference type="GO" id="GO:0004190">
    <property type="term" value="F:aspartic-type endopeptidase activity"/>
    <property type="evidence" value="ECO:0007669"/>
    <property type="project" value="UniProtKB-KW"/>
</dbReference>
<dbReference type="GO" id="GO:0044826">
    <property type="term" value="P:viral genome integration into host DNA"/>
    <property type="evidence" value="ECO:0007669"/>
    <property type="project" value="UniProtKB-KW"/>
</dbReference>
<dbReference type="GO" id="GO:0004523">
    <property type="term" value="F:RNA-DNA hybrid ribonuclease activity"/>
    <property type="evidence" value="ECO:0007669"/>
    <property type="project" value="InterPro"/>
</dbReference>
<evidence type="ECO:0000259" key="28">
    <source>
        <dbReference type="PROSITE" id="PS50879"/>
    </source>
</evidence>
<evidence type="ECO:0000256" key="6">
    <source>
        <dbReference type="ARBA" id="ARBA00022723"/>
    </source>
</evidence>
<dbReference type="GO" id="GO:0075713">
    <property type="term" value="P:establishment of integrated proviral latency"/>
    <property type="evidence" value="ECO:0007669"/>
    <property type="project" value="UniProtKB-KW"/>
</dbReference>
<dbReference type="PROSITE" id="PS50878">
    <property type="entry name" value="RT_POL"/>
    <property type="match status" value="1"/>
</dbReference>
<organismHost>
    <name type="scientific">Cercopithecidae</name>
    <name type="common">Old World monkeys</name>
    <dbReference type="NCBI Taxonomy" id="9527"/>
</organismHost>
<comment type="similarity">
    <text evidence="22">Belongs to the retroviral Pol polyprotein family.</text>
</comment>
<evidence type="ECO:0000256" key="17">
    <source>
        <dbReference type="ARBA" id="ARBA00023268"/>
    </source>
</evidence>
<dbReference type="Pfam" id="PF00552">
    <property type="entry name" value="IN_DBD_C"/>
    <property type="match status" value="1"/>
</dbReference>
<dbReference type="GO" id="GO:0046718">
    <property type="term" value="P:symbiont entry into host cell"/>
    <property type="evidence" value="ECO:0007669"/>
    <property type="project" value="UniProtKB-KW"/>
</dbReference>
<dbReference type="Pfam" id="PF00077">
    <property type="entry name" value="RVP"/>
    <property type="match status" value="1"/>
</dbReference>
<keyword evidence="23" id="KW-0175">Coiled coil</keyword>
<dbReference type="EMBL" id="AM182197">
    <property type="protein sequence ID" value="CAJ57812.1"/>
    <property type="molecule type" value="Genomic_DNA"/>
</dbReference>
<evidence type="ECO:0000256" key="8">
    <source>
        <dbReference type="ARBA" id="ARBA00022759"/>
    </source>
</evidence>
<dbReference type="Pfam" id="PF00078">
    <property type="entry name" value="RVT_1"/>
    <property type="match status" value="1"/>
</dbReference>
<dbReference type="InterPro" id="IPR000477">
    <property type="entry name" value="RT_dom"/>
</dbReference>
<keyword evidence="8" id="KW-0255">Endonuclease</keyword>
<feature type="domain" description="Peptidase A2" evidence="25">
    <location>
        <begin position="83"/>
        <end position="154"/>
    </location>
</feature>
<feature type="domain" description="Integrase-type" evidence="30">
    <location>
        <begin position="946"/>
        <end position="994"/>
    </location>
</feature>
<evidence type="ECO:0000256" key="24">
    <source>
        <dbReference type="SAM" id="MobiDB-lite"/>
    </source>
</evidence>
<dbReference type="SUPFAM" id="SSF50122">
    <property type="entry name" value="DNA-binding domain of retroviral integrase"/>
    <property type="match status" value="1"/>
</dbReference>
<evidence type="ECO:0000256" key="20">
    <source>
        <dbReference type="PROSITE-ProRule" id="PRU00450"/>
    </source>
</evidence>
<dbReference type="InterPro" id="IPR001037">
    <property type="entry name" value="Integrase_C_retrovir"/>
</dbReference>
<dbReference type="InterPro" id="IPR002156">
    <property type="entry name" value="RNaseH_domain"/>
</dbReference>
<dbReference type="PROSITE" id="PS50879">
    <property type="entry name" value="RNASE_H_1"/>
    <property type="match status" value="1"/>
</dbReference>
<dbReference type="Pfam" id="PF06815">
    <property type="entry name" value="RVT_connect"/>
    <property type="match status" value="1"/>
</dbReference>
<evidence type="ECO:0000259" key="29">
    <source>
        <dbReference type="PROSITE" id="PS50994"/>
    </source>
</evidence>
<keyword evidence="7 22" id="KW-0064">Aspartyl protease</keyword>
<dbReference type="InterPro" id="IPR001969">
    <property type="entry name" value="Aspartic_peptidase_AS"/>
</dbReference>
<dbReference type="PANTHER" id="PTHR41694">
    <property type="entry name" value="ENDOGENOUS RETROVIRUS GROUP K MEMBER POL PROTEIN"/>
    <property type="match status" value="1"/>
</dbReference>
<dbReference type="Gene3D" id="2.30.30.10">
    <property type="entry name" value="Integrase, C-terminal domain superfamily, retroviral"/>
    <property type="match status" value="1"/>
</dbReference>
<evidence type="ECO:0000256" key="18">
    <source>
        <dbReference type="ARBA" id="ARBA00023296"/>
    </source>
</evidence>
<evidence type="ECO:0000256" key="11">
    <source>
        <dbReference type="ARBA" id="ARBA00022833"/>
    </source>
</evidence>
<organism evidence="31 32">
    <name type="scientific">Simian immunodeficiency virus</name>
    <name type="common">SIV</name>
    <dbReference type="NCBI Taxonomy" id="11723"/>
    <lineage>
        <taxon>Viruses</taxon>
        <taxon>Riboviria</taxon>
        <taxon>Pararnavirae</taxon>
        <taxon>Artverviricota</taxon>
        <taxon>Revtraviricetes</taxon>
        <taxon>Ortervirales</taxon>
        <taxon>Retroviridae</taxon>
        <taxon>Orthoretrovirinae</taxon>
        <taxon>Lentivirus</taxon>
        <taxon>Lentivirus simimdef</taxon>
    </lineage>
</organism>
<dbReference type="Pfam" id="PF02022">
    <property type="entry name" value="Integrase_Zn"/>
    <property type="match status" value="1"/>
</dbReference>
<dbReference type="PROSITE" id="PS00141">
    <property type="entry name" value="ASP_PROTEASE"/>
    <property type="match status" value="1"/>
</dbReference>
<feature type="compositionally biased region" description="Basic and acidic residues" evidence="24">
    <location>
        <begin position="1003"/>
        <end position="1019"/>
    </location>
</feature>
<evidence type="ECO:0000256" key="23">
    <source>
        <dbReference type="SAM" id="Coils"/>
    </source>
</evidence>
<dbReference type="Gene3D" id="2.40.70.10">
    <property type="entry name" value="Acid Proteases"/>
    <property type="match status" value="1"/>
</dbReference>
<dbReference type="InterPro" id="IPR018061">
    <property type="entry name" value="Retropepsins"/>
</dbReference>
<keyword evidence="18" id="KW-1160">Virus entry into host cell</keyword>
<keyword evidence="12" id="KW-0229">DNA integration</keyword>
<name>Q1XE75_SIV</name>
<dbReference type="SUPFAM" id="SSF53098">
    <property type="entry name" value="Ribonuclease H-like"/>
    <property type="match status" value="2"/>
</dbReference>
<feature type="region of interest" description="Disordered" evidence="24">
    <location>
        <begin position="1000"/>
        <end position="1019"/>
    </location>
</feature>
<feature type="domain" description="RNase H type-1" evidence="28">
    <location>
        <begin position="597"/>
        <end position="720"/>
    </location>
</feature>
<evidence type="ECO:0000256" key="22">
    <source>
        <dbReference type="RuleBase" id="RU004064"/>
    </source>
</evidence>
<dbReference type="GO" id="GO:0015074">
    <property type="term" value="P:DNA integration"/>
    <property type="evidence" value="ECO:0007669"/>
    <property type="project" value="UniProtKB-KW"/>
</dbReference>
<feature type="coiled-coil region" evidence="23">
    <location>
        <begin position="871"/>
        <end position="898"/>
    </location>
</feature>
<dbReference type="PANTHER" id="PTHR41694:SF3">
    <property type="entry name" value="RNA-DIRECTED DNA POLYMERASE-RELATED"/>
    <property type="match status" value="1"/>
</dbReference>
<dbReference type="InterPro" id="IPR017856">
    <property type="entry name" value="Integrase-like_N"/>
</dbReference>
<evidence type="ECO:0000256" key="5">
    <source>
        <dbReference type="ARBA" id="ARBA00022722"/>
    </source>
</evidence>
<keyword evidence="9 20" id="KW-0863">Zinc-finger</keyword>
<evidence type="ECO:0000259" key="26">
    <source>
        <dbReference type="PROSITE" id="PS50876"/>
    </source>
</evidence>
<dbReference type="Gene3D" id="3.30.70.270">
    <property type="match status" value="3"/>
</dbReference>
<keyword evidence="5" id="KW-0540">Nuclease</keyword>
<dbReference type="InterPro" id="IPR001584">
    <property type="entry name" value="Integrase_cat-core"/>
</dbReference>